<gene>
    <name evidence="7" type="ORF">PHACADRAFT_134939</name>
</gene>
<dbReference type="InterPro" id="IPR056304">
    <property type="entry name" value="Lip-like_C"/>
</dbReference>
<evidence type="ECO:0000256" key="2">
    <source>
        <dbReference type="ARBA" id="ARBA00022525"/>
    </source>
</evidence>
<keyword evidence="8" id="KW-1185">Reference proteome</keyword>
<dbReference type="PANTHER" id="PTHR34043">
    <property type="entry name" value="ALPHA/BETA-HYDROLASES SUPERFAMILY PROTEIN"/>
    <property type="match status" value="1"/>
</dbReference>
<dbReference type="GO" id="GO:0005576">
    <property type="term" value="C:extracellular region"/>
    <property type="evidence" value="ECO:0007669"/>
    <property type="project" value="UniProtKB-SubCell"/>
</dbReference>
<keyword evidence="5" id="KW-0443">Lipid metabolism</keyword>
<keyword evidence="2" id="KW-0964">Secreted</keyword>
<dbReference type="HOGENOM" id="CLU_019900_1_0_1"/>
<dbReference type="EMBL" id="JH930468">
    <property type="protein sequence ID" value="EKM61368.1"/>
    <property type="molecule type" value="Genomic_DNA"/>
</dbReference>
<sequence length="388" mass="42903">MCDKNIGGGPGVSPTRTQGPTPLVIVEGFLGGAGPLLWGNFGSHCDSDCQSDAGKPRRKVIFVSIGPVSSLHDRACELYYALKGGTVDYGAAHARANGHARYGRHHHVGLYPEWSFEKPLHFIGHSVASIFSPVTSHMLLIIRFHQGGPTITKLQWLLDIGFFGRSETPNMVLSLTAISSPFRGTQVVYTLGERTDQAPRVRPFSIGSLLTKGVHIASYLSPYMPTFLDMHADARSMSYMTTSFRKFVMSLRQSDWGESRDAAPFDVTFEAADLREANFEGLPHPQTYYRSYAAQMVRTAKTNADTAIHGHHKPSIRYALLNLPLFALSSIMGSYNFSAIKPSPSVVACHNSYNDFYRSRWHDCGDQAIRANDGIVPIFSQWHPFNCS</sequence>
<dbReference type="Proteomes" id="UP000008370">
    <property type="component" value="Unassembled WGS sequence"/>
</dbReference>
<keyword evidence="3" id="KW-0732">Signal</keyword>
<comment type="subcellular location">
    <subcellularLocation>
        <location evidence="1">Secreted</location>
    </subcellularLocation>
</comment>
<evidence type="ECO:0000256" key="4">
    <source>
        <dbReference type="ARBA" id="ARBA00022801"/>
    </source>
</evidence>
<dbReference type="RefSeq" id="XP_007390789.1">
    <property type="nucleotide sequence ID" value="XM_007390727.1"/>
</dbReference>
<dbReference type="Gene3D" id="3.40.50.1820">
    <property type="entry name" value="alpha/beta hydrolase"/>
    <property type="match status" value="1"/>
</dbReference>
<dbReference type="OrthoDB" id="206848at2759"/>
<proteinExistence type="predicted"/>
<evidence type="ECO:0000313" key="8">
    <source>
        <dbReference type="Proteomes" id="UP000008370"/>
    </source>
</evidence>
<dbReference type="GeneID" id="18908316"/>
<accession>K5WBR3</accession>
<evidence type="ECO:0000313" key="7">
    <source>
        <dbReference type="EMBL" id="EKM61368.1"/>
    </source>
</evidence>
<protein>
    <recommendedName>
        <fullName evidence="6">Lipase-like C-terminal domain-containing protein</fullName>
    </recommendedName>
</protein>
<dbReference type="GO" id="GO:0006629">
    <property type="term" value="P:lipid metabolic process"/>
    <property type="evidence" value="ECO:0007669"/>
    <property type="project" value="UniProtKB-KW"/>
</dbReference>
<dbReference type="AlphaFoldDB" id="K5WBR3"/>
<evidence type="ECO:0000256" key="1">
    <source>
        <dbReference type="ARBA" id="ARBA00004613"/>
    </source>
</evidence>
<dbReference type="SUPFAM" id="SSF53474">
    <property type="entry name" value="alpha/beta-Hydrolases"/>
    <property type="match status" value="1"/>
</dbReference>
<reference evidence="7 8" key="1">
    <citation type="journal article" date="2012" name="BMC Genomics">
        <title>Comparative genomics of the white-rot fungi, Phanerochaete carnosa and P. chrysosporium, to elucidate the genetic basis of the distinct wood types they colonize.</title>
        <authorList>
            <person name="Suzuki H."/>
            <person name="MacDonald J."/>
            <person name="Syed K."/>
            <person name="Salamov A."/>
            <person name="Hori C."/>
            <person name="Aerts A."/>
            <person name="Henrissat B."/>
            <person name="Wiebenga A."/>
            <person name="vanKuyk P.A."/>
            <person name="Barry K."/>
            <person name="Lindquist E."/>
            <person name="LaButti K."/>
            <person name="Lapidus A."/>
            <person name="Lucas S."/>
            <person name="Coutinho P."/>
            <person name="Gong Y."/>
            <person name="Samejima M."/>
            <person name="Mahadevan R."/>
            <person name="Abou-Zaid M."/>
            <person name="de Vries R.P."/>
            <person name="Igarashi K."/>
            <person name="Yadav J.S."/>
            <person name="Grigoriev I.V."/>
            <person name="Master E.R."/>
        </authorList>
    </citation>
    <scope>NUCLEOTIDE SEQUENCE [LARGE SCALE GENOMIC DNA]</scope>
    <source>
        <strain evidence="7 8">HHB-10118-sp</strain>
    </source>
</reference>
<dbReference type="GO" id="GO:0016787">
    <property type="term" value="F:hydrolase activity"/>
    <property type="evidence" value="ECO:0007669"/>
    <property type="project" value="UniProtKB-KW"/>
</dbReference>
<evidence type="ECO:0000259" key="6">
    <source>
        <dbReference type="Pfam" id="PF24708"/>
    </source>
</evidence>
<name>K5WBR3_PHACS</name>
<dbReference type="PANTHER" id="PTHR34043:SF3">
    <property type="entry name" value="ALPHA_BETA-HYDROLASES SUPERFAMILY PROTEIN"/>
    <property type="match status" value="1"/>
</dbReference>
<evidence type="ECO:0000256" key="3">
    <source>
        <dbReference type="ARBA" id="ARBA00022729"/>
    </source>
</evidence>
<feature type="domain" description="Lipase-like C-terminal" evidence="6">
    <location>
        <begin position="22"/>
        <end position="304"/>
    </location>
</feature>
<dbReference type="Pfam" id="PF24708">
    <property type="entry name" value="Lip_C"/>
    <property type="match status" value="1"/>
</dbReference>
<dbReference type="KEGG" id="pco:PHACADRAFT_134939"/>
<keyword evidence="4" id="KW-0378">Hydrolase</keyword>
<organism evidence="7 8">
    <name type="scientific">Phanerochaete carnosa (strain HHB-10118-sp)</name>
    <name type="common">White-rot fungus</name>
    <name type="synonym">Peniophora carnosa</name>
    <dbReference type="NCBI Taxonomy" id="650164"/>
    <lineage>
        <taxon>Eukaryota</taxon>
        <taxon>Fungi</taxon>
        <taxon>Dikarya</taxon>
        <taxon>Basidiomycota</taxon>
        <taxon>Agaricomycotina</taxon>
        <taxon>Agaricomycetes</taxon>
        <taxon>Polyporales</taxon>
        <taxon>Phanerochaetaceae</taxon>
        <taxon>Phanerochaete</taxon>
    </lineage>
</organism>
<dbReference type="InterPro" id="IPR029058">
    <property type="entry name" value="AB_hydrolase_fold"/>
</dbReference>
<dbReference type="STRING" id="650164.K5WBR3"/>
<dbReference type="InParanoid" id="K5WBR3"/>
<evidence type="ECO:0000256" key="5">
    <source>
        <dbReference type="ARBA" id="ARBA00023098"/>
    </source>
</evidence>